<sequence length="116" mass="13279">MLTVALEQLRFFAYHGFYAEEGVLGNDFLLDIYVSFPEPEQVEALAETVNYAALYDIAREAMVVPQPLLEQVVYDISDLIHRRFPNISQTKVALRKMNPPMGAEIRNSLVVLEKNY</sequence>
<accession>A0ABY6J3K8</accession>
<dbReference type="InterPro" id="IPR006156">
    <property type="entry name" value="Dihydroneopterin_aldolase"/>
</dbReference>
<feature type="domain" description="Dihydroneopterin aldolase/epimerase" evidence="2">
    <location>
        <begin position="4"/>
        <end position="114"/>
    </location>
</feature>
<dbReference type="Proteomes" id="UP001162741">
    <property type="component" value="Chromosome"/>
</dbReference>
<dbReference type="InterPro" id="IPR043133">
    <property type="entry name" value="GTP-CH-I_C/QueF"/>
</dbReference>
<dbReference type="NCBIfam" id="TIGR00526">
    <property type="entry name" value="folB_dom"/>
    <property type="match status" value="1"/>
</dbReference>
<protein>
    <recommendedName>
        <fullName evidence="1">7,8-dihydroneopterin aldolase</fullName>
        <ecNumber evidence="1">4.1.2.25</ecNumber>
    </recommendedName>
</protein>
<dbReference type="RefSeq" id="WP_264282178.1">
    <property type="nucleotide sequence ID" value="NZ_CP107006.1"/>
</dbReference>
<name>A0ABY6J3K8_9BACT</name>
<comment type="similarity">
    <text evidence="1">Belongs to the DHNA family.</text>
</comment>
<dbReference type="InterPro" id="IPR006157">
    <property type="entry name" value="FolB_dom"/>
</dbReference>
<evidence type="ECO:0000259" key="2">
    <source>
        <dbReference type="SMART" id="SM00905"/>
    </source>
</evidence>
<evidence type="ECO:0000313" key="4">
    <source>
        <dbReference type="Proteomes" id="UP001162741"/>
    </source>
</evidence>
<dbReference type="Gene3D" id="3.30.1130.10">
    <property type="match status" value="1"/>
</dbReference>
<dbReference type="SMART" id="SM00905">
    <property type="entry name" value="FolB"/>
    <property type="match status" value="1"/>
</dbReference>
<proteinExistence type="inferred from homology"/>
<dbReference type="GO" id="GO:0004150">
    <property type="term" value="F:dihydroneopterin aldolase activity"/>
    <property type="evidence" value="ECO:0007669"/>
    <property type="project" value="UniProtKB-EC"/>
</dbReference>
<keyword evidence="4" id="KW-1185">Reference proteome</keyword>
<organism evidence="3 4">
    <name type="scientific">Chitinophaga horti</name>
    <dbReference type="NCBI Taxonomy" id="2920382"/>
    <lineage>
        <taxon>Bacteria</taxon>
        <taxon>Pseudomonadati</taxon>
        <taxon>Bacteroidota</taxon>
        <taxon>Chitinophagia</taxon>
        <taxon>Chitinophagales</taxon>
        <taxon>Chitinophagaceae</taxon>
        <taxon>Chitinophaga</taxon>
    </lineage>
</organism>
<keyword evidence="1" id="KW-0289">Folate biosynthesis</keyword>
<dbReference type="Pfam" id="PF02152">
    <property type="entry name" value="FolB"/>
    <property type="match status" value="1"/>
</dbReference>
<comment type="catalytic activity">
    <reaction evidence="1">
        <text>7,8-dihydroneopterin = 6-hydroxymethyl-7,8-dihydropterin + glycolaldehyde</text>
        <dbReference type="Rhea" id="RHEA:10540"/>
        <dbReference type="ChEBI" id="CHEBI:17001"/>
        <dbReference type="ChEBI" id="CHEBI:17071"/>
        <dbReference type="ChEBI" id="CHEBI:44841"/>
        <dbReference type="EC" id="4.1.2.25"/>
    </reaction>
</comment>
<dbReference type="EMBL" id="CP107006">
    <property type="protein sequence ID" value="UYQ94251.1"/>
    <property type="molecule type" value="Genomic_DNA"/>
</dbReference>
<keyword evidence="1 3" id="KW-0456">Lyase</keyword>
<evidence type="ECO:0000313" key="3">
    <source>
        <dbReference type="EMBL" id="UYQ94251.1"/>
    </source>
</evidence>
<evidence type="ECO:0000256" key="1">
    <source>
        <dbReference type="RuleBase" id="RU362079"/>
    </source>
</evidence>
<comment type="pathway">
    <text evidence="1">Cofactor biosynthesis; tetrahydrofolate biosynthesis; 2-amino-4-hydroxy-6-hydroxymethyl-7,8-dihydropteridine diphosphate from 7,8-dihydroneopterin triphosphate: step 3/4.</text>
</comment>
<dbReference type="EC" id="4.1.2.25" evidence="1"/>
<dbReference type="NCBIfam" id="TIGR00525">
    <property type="entry name" value="folB"/>
    <property type="match status" value="1"/>
</dbReference>
<comment type="function">
    <text evidence="1">Catalyzes the conversion of 7,8-dihydroneopterin to 6-hydroxymethyl-7,8-dihydropterin.</text>
</comment>
<dbReference type="SUPFAM" id="SSF55620">
    <property type="entry name" value="Tetrahydrobiopterin biosynthesis enzymes-like"/>
    <property type="match status" value="1"/>
</dbReference>
<gene>
    <name evidence="3" type="primary">folB</name>
    <name evidence="3" type="ORF">MKQ68_03990</name>
</gene>
<reference evidence="3" key="1">
    <citation type="submission" date="2022-10" db="EMBL/GenBank/DDBJ databases">
        <title>Chitinophaga sp. nov., isolated from soil.</title>
        <authorList>
            <person name="Jeon C.O."/>
        </authorList>
    </citation>
    <scope>NUCLEOTIDE SEQUENCE</scope>
    <source>
        <strain evidence="3">R8</strain>
    </source>
</reference>